<evidence type="ECO:0000256" key="5">
    <source>
        <dbReference type="ARBA" id="ARBA00022801"/>
    </source>
</evidence>
<keyword evidence="1 6" id="KW-0690">Ribosome biogenesis</keyword>
<dbReference type="Gene3D" id="1.10.1520.10">
    <property type="entry name" value="Ribonuclease III domain"/>
    <property type="match status" value="1"/>
</dbReference>
<keyword evidence="6" id="KW-0699">rRNA-binding</keyword>
<dbReference type="GO" id="GO:0004525">
    <property type="term" value="F:ribonuclease III activity"/>
    <property type="evidence" value="ECO:0007669"/>
    <property type="project" value="InterPro"/>
</dbReference>
<dbReference type="RefSeq" id="WP_011641729.1">
    <property type="nucleotide sequence ID" value="NC_008346.1"/>
</dbReference>
<sequence>MHEEIKEKALREYSPVLLAYVGDAVFELAVRTRLAIQGKRRLKDLHLDAVATVRAESQAQVLRQILDHLSEEEQDIVRRGRNSRSTPPRHAEVHDYRMSTGFEALLGYTYLKGDKSRLQELLQLALGDM</sequence>
<feature type="domain" description="RNase III" evidence="7">
    <location>
        <begin position="4"/>
        <end position="129"/>
    </location>
</feature>
<dbReference type="PANTHER" id="PTHR34276:SF1">
    <property type="entry name" value="MINI-RIBONUCLEASE 3"/>
    <property type="match status" value="1"/>
</dbReference>
<feature type="active site" evidence="6">
    <location>
        <position position="23"/>
    </location>
</feature>
<dbReference type="Pfam" id="PF00636">
    <property type="entry name" value="Ribonuclease_3"/>
    <property type="match status" value="1"/>
</dbReference>
<dbReference type="HOGENOM" id="CLU_091169_2_1_9"/>
<name>Q0AUF9_SYNWW</name>
<evidence type="ECO:0000313" key="9">
    <source>
        <dbReference type="Proteomes" id="UP000001968"/>
    </source>
</evidence>
<dbReference type="SMART" id="SM00535">
    <property type="entry name" value="RIBOc"/>
    <property type="match status" value="1"/>
</dbReference>
<dbReference type="STRING" id="335541.Swol_2354"/>
<dbReference type="GO" id="GO:0006364">
    <property type="term" value="P:rRNA processing"/>
    <property type="evidence" value="ECO:0007669"/>
    <property type="project" value="UniProtKB-UniRule"/>
</dbReference>
<dbReference type="PANTHER" id="PTHR34276">
    <property type="entry name" value="MINI-RIBONUCLEASE 3"/>
    <property type="match status" value="1"/>
</dbReference>
<dbReference type="SUPFAM" id="SSF69065">
    <property type="entry name" value="RNase III domain-like"/>
    <property type="match status" value="1"/>
</dbReference>
<keyword evidence="3 6" id="KW-0540">Nuclease</keyword>
<dbReference type="PIRSF" id="PIRSF005520">
    <property type="entry name" value="UCP005520"/>
    <property type="match status" value="1"/>
</dbReference>
<protein>
    <recommendedName>
        <fullName evidence="6">Mini-ribonuclease 3</fullName>
        <shortName evidence="6">Mini-3</shortName>
        <shortName evidence="6">Mini-RNase 3</shortName>
        <ecNumber evidence="6">3.1.26.-</ecNumber>
    </recommendedName>
    <alternativeName>
        <fullName evidence="6">Mini-RNase III</fullName>
        <shortName evidence="6">Mini-III</shortName>
    </alternativeName>
</protein>
<keyword evidence="6" id="KW-0963">Cytoplasm</keyword>
<dbReference type="Proteomes" id="UP000001968">
    <property type="component" value="Chromosome"/>
</dbReference>
<evidence type="ECO:0000256" key="3">
    <source>
        <dbReference type="ARBA" id="ARBA00022722"/>
    </source>
</evidence>
<evidence type="ECO:0000256" key="2">
    <source>
        <dbReference type="ARBA" id="ARBA00022552"/>
    </source>
</evidence>
<accession>Q0AUF9</accession>
<evidence type="ECO:0000256" key="1">
    <source>
        <dbReference type="ARBA" id="ARBA00022517"/>
    </source>
</evidence>
<comment type="cofactor">
    <cofactor evidence="6">
        <name>Mg(2+)</name>
        <dbReference type="ChEBI" id="CHEBI:18420"/>
    </cofactor>
</comment>
<dbReference type="eggNOG" id="COG1939">
    <property type="taxonomic scope" value="Bacteria"/>
</dbReference>
<comment type="function">
    <text evidence="6">Involved in correct processing of both the 5' and 3' ends of 23S rRNA precursor. Processes 30S rRNA precursor transcript even in absence of ribonuclease 3 (Rnc); Rnc processes 30S rRNA into smaller rRNA precursors.</text>
</comment>
<dbReference type="InterPro" id="IPR008226">
    <property type="entry name" value="Mini3_fam"/>
</dbReference>
<dbReference type="OrthoDB" id="46571at2"/>
<keyword evidence="2 6" id="KW-0698">rRNA processing</keyword>
<keyword evidence="6" id="KW-0460">Magnesium</keyword>
<keyword evidence="4 6" id="KW-0255">Endonuclease</keyword>
<evidence type="ECO:0000256" key="4">
    <source>
        <dbReference type="ARBA" id="ARBA00022759"/>
    </source>
</evidence>
<comment type="similarity">
    <text evidence="6">Belongs to the MrnC RNase family.</text>
</comment>
<keyword evidence="9" id="KW-1185">Reference proteome</keyword>
<dbReference type="EC" id="3.1.26.-" evidence="6"/>
<comment type="subunit">
    <text evidence="6">Homodimer.</text>
</comment>
<dbReference type="GO" id="GO:0005737">
    <property type="term" value="C:cytoplasm"/>
    <property type="evidence" value="ECO:0007669"/>
    <property type="project" value="UniProtKB-SubCell"/>
</dbReference>
<keyword evidence="5 6" id="KW-0378">Hydrolase</keyword>
<keyword evidence="6" id="KW-0694">RNA-binding</keyword>
<gene>
    <name evidence="6" type="primary">mrnC</name>
    <name evidence="8" type="ordered locus">Swol_2354</name>
</gene>
<dbReference type="GO" id="GO:0019843">
    <property type="term" value="F:rRNA binding"/>
    <property type="evidence" value="ECO:0007669"/>
    <property type="project" value="UniProtKB-UniRule"/>
</dbReference>
<evidence type="ECO:0000256" key="6">
    <source>
        <dbReference type="HAMAP-Rule" id="MF_01468"/>
    </source>
</evidence>
<organism evidence="8 9">
    <name type="scientific">Syntrophomonas wolfei subsp. wolfei (strain DSM 2245B / Goettingen)</name>
    <dbReference type="NCBI Taxonomy" id="335541"/>
    <lineage>
        <taxon>Bacteria</taxon>
        <taxon>Bacillati</taxon>
        <taxon>Bacillota</taxon>
        <taxon>Clostridia</taxon>
        <taxon>Eubacteriales</taxon>
        <taxon>Syntrophomonadaceae</taxon>
        <taxon>Syntrophomonas</taxon>
    </lineage>
</organism>
<evidence type="ECO:0000259" key="7">
    <source>
        <dbReference type="SMART" id="SM00535"/>
    </source>
</evidence>
<proteinExistence type="inferred from homology"/>
<dbReference type="KEGG" id="swo:Swol_2354"/>
<dbReference type="InterPro" id="IPR036389">
    <property type="entry name" value="RNase_III_sf"/>
</dbReference>
<reference evidence="9" key="1">
    <citation type="journal article" date="2010" name="Environ. Microbiol.">
        <title>The genome of Syntrophomonas wolfei: new insights into syntrophic metabolism and biohydrogen production.</title>
        <authorList>
            <person name="Sieber J.R."/>
            <person name="Sims D.R."/>
            <person name="Han C."/>
            <person name="Kim E."/>
            <person name="Lykidis A."/>
            <person name="Lapidus A.L."/>
            <person name="McDonnald E."/>
            <person name="Rohlin L."/>
            <person name="Culley D.E."/>
            <person name="Gunsalus R."/>
            <person name="McInerney M.J."/>
        </authorList>
    </citation>
    <scope>NUCLEOTIDE SEQUENCE [LARGE SCALE GENOMIC DNA]</scope>
    <source>
        <strain evidence="9">DSM 2245B / Goettingen</strain>
    </source>
</reference>
<dbReference type="AlphaFoldDB" id="Q0AUF9"/>
<evidence type="ECO:0000313" key="8">
    <source>
        <dbReference type="EMBL" id="ABI69645.1"/>
    </source>
</evidence>
<comment type="subcellular location">
    <subcellularLocation>
        <location evidence="6">Cytoplasm</location>
    </subcellularLocation>
</comment>
<dbReference type="HAMAP" id="MF_01468">
    <property type="entry name" value="RNase_Mini_III"/>
    <property type="match status" value="1"/>
</dbReference>
<dbReference type="InterPro" id="IPR000999">
    <property type="entry name" value="RNase_III_dom"/>
</dbReference>
<dbReference type="EMBL" id="CP000448">
    <property type="protein sequence ID" value="ABI69645.1"/>
    <property type="molecule type" value="Genomic_DNA"/>
</dbReference>